<proteinExistence type="predicted"/>
<gene>
    <name evidence="1" type="ORF">L2E82_14772</name>
</gene>
<reference evidence="1 2" key="2">
    <citation type="journal article" date="2022" name="Mol. Ecol. Resour.">
        <title>The genomes of chicory, endive, great burdock and yacon provide insights into Asteraceae paleo-polyploidization history and plant inulin production.</title>
        <authorList>
            <person name="Fan W."/>
            <person name="Wang S."/>
            <person name="Wang H."/>
            <person name="Wang A."/>
            <person name="Jiang F."/>
            <person name="Liu H."/>
            <person name="Zhao H."/>
            <person name="Xu D."/>
            <person name="Zhang Y."/>
        </authorList>
    </citation>
    <scope>NUCLEOTIDE SEQUENCE [LARGE SCALE GENOMIC DNA]</scope>
    <source>
        <strain evidence="2">cv. Punajuju</strain>
        <tissue evidence="1">Leaves</tissue>
    </source>
</reference>
<reference evidence="2" key="1">
    <citation type="journal article" date="2022" name="Mol. Ecol. Resour.">
        <title>The genomes of chicory, endive, great burdock and yacon provide insights into Asteraceae palaeo-polyploidization history and plant inulin production.</title>
        <authorList>
            <person name="Fan W."/>
            <person name="Wang S."/>
            <person name="Wang H."/>
            <person name="Wang A."/>
            <person name="Jiang F."/>
            <person name="Liu H."/>
            <person name="Zhao H."/>
            <person name="Xu D."/>
            <person name="Zhang Y."/>
        </authorList>
    </citation>
    <scope>NUCLEOTIDE SEQUENCE [LARGE SCALE GENOMIC DNA]</scope>
    <source>
        <strain evidence="2">cv. Punajuju</strain>
    </source>
</reference>
<evidence type="ECO:0000313" key="1">
    <source>
        <dbReference type="EMBL" id="KAI3764756.1"/>
    </source>
</evidence>
<evidence type="ECO:0000313" key="2">
    <source>
        <dbReference type="Proteomes" id="UP001055811"/>
    </source>
</evidence>
<dbReference type="Proteomes" id="UP001055811">
    <property type="component" value="Linkage Group LG03"/>
</dbReference>
<organism evidence="1 2">
    <name type="scientific">Cichorium intybus</name>
    <name type="common">Chicory</name>
    <dbReference type="NCBI Taxonomy" id="13427"/>
    <lineage>
        <taxon>Eukaryota</taxon>
        <taxon>Viridiplantae</taxon>
        <taxon>Streptophyta</taxon>
        <taxon>Embryophyta</taxon>
        <taxon>Tracheophyta</taxon>
        <taxon>Spermatophyta</taxon>
        <taxon>Magnoliopsida</taxon>
        <taxon>eudicotyledons</taxon>
        <taxon>Gunneridae</taxon>
        <taxon>Pentapetalae</taxon>
        <taxon>asterids</taxon>
        <taxon>campanulids</taxon>
        <taxon>Asterales</taxon>
        <taxon>Asteraceae</taxon>
        <taxon>Cichorioideae</taxon>
        <taxon>Cichorieae</taxon>
        <taxon>Cichoriinae</taxon>
        <taxon>Cichorium</taxon>
    </lineage>
</organism>
<comment type="caution">
    <text evidence="1">The sequence shown here is derived from an EMBL/GenBank/DDBJ whole genome shotgun (WGS) entry which is preliminary data.</text>
</comment>
<sequence>MFGEVSHSVALMATYIASVTALAFLNVSNNTHILQEFFSFKDDKDDTERRGTNLLINNQDSEDDLLMLLTIFRDLRLPDLDIFSTGFCTGDASDTLIVEEWCVVAERSPGRLNDGDCGLLLDVLKLQRFFKLDVSSVSSS</sequence>
<accession>A0ACB9F232</accession>
<keyword evidence="2" id="KW-1185">Reference proteome</keyword>
<name>A0ACB9F232_CICIN</name>
<dbReference type="EMBL" id="CM042011">
    <property type="protein sequence ID" value="KAI3764756.1"/>
    <property type="molecule type" value="Genomic_DNA"/>
</dbReference>
<protein>
    <submittedName>
        <fullName evidence="1">Uncharacterized protein</fullName>
    </submittedName>
</protein>